<gene>
    <name evidence="10" type="ORF">DET52_101395</name>
</gene>
<dbReference type="NCBIfam" id="TIGR01666">
    <property type="entry name" value="YCCS"/>
    <property type="match status" value="1"/>
</dbReference>
<dbReference type="AlphaFoldDB" id="A0A4V3BZ39"/>
<comment type="subcellular location">
    <subcellularLocation>
        <location evidence="1">Cell membrane</location>
        <topology evidence="1">Multi-pass membrane protein</topology>
    </subcellularLocation>
</comment>
<evidence type="ECO:0000256" key="3">
    <source>
        <dbReference type="ARBA" id="ARBA00022692"/>
    </source>
</evidence>
<dbReference type="GO" id="GO:0005886">
    <property type="term" value="C:plasma membrane"/>
    <property type="evidence" value="ECO:0007669"/>
    <property type="project" value="UniProtKB-SubCell"/>
</dbReference>
<evidence type="ECO:0000256" key="4">
    <source>
        <dbReference type="ARBA" id="ARBA00022989"/>
    </source>
</evidence>
<name>A0A4V3BZ39_9BACT</name>
<keyword evidence="2" id="KW-1003">Cell membrane</keyword>
<dbReference type="InterPro" id="IPR032692">
    <property type="entry name" value="YccS_N"/>
</dbReference>
<evidence type="ECO:0000256" key="5">
    <source>
        <dbReference type="ARBA" id="ARBA00023136"/>
    </source>
</evidence>
<evidence type="ECO:0000259" key="9">
    <source>
        <dbReference type="Pfam" id="PF13515"/>
    </source>
</evidence>
<feature type="transmembrane region" description="Helical" evidence="7">
    <location>
        <begin position="61"/>
        <end position="90"/>
    </location>
</feature>
<reference evidence="10 11" key="1">
    <citation type="submission" date="2019-03" db="EMBL/GenBank/DDBJ databases">
        <title>Freshwater and sediment microbial communities from various areas in North America, analyzing microbe dynamics in response to fracking.</title>
        <authorList>
            <person name="Lamendella R."/>
        </authorList>
    </citation>
    <scope>NUCLEOTIDE SEQUENCE [LARGE SCALE GENOMIC DNA]</scope>
    <source>
        <strain evidence="10 11">114D</strain>
    </source>
</reference>
<proteinExistence type="inferred from homology"/>
<dbReference type="NCBIfam" id="TIGR01667">
    <property type="entry name" value="YCCS_YHFK"/>
    <property type="match status" value="1"/>
</dbReference>
<dbReference type="Pfam" id="PF13515">
    <property type="entry name" value="FUSC_2"/>
    <property type="match status" value="1"/>
</dbReference>
<dbReference type="InterPro" id="IPR010019">
    <property type="entry name" value="Integral_membrane_YccS"/>
</dbReference>
<evidence type="ECO:0000256" key="7">
    <source>
        <dbReference type="SAM" id="Phobius"/>
    </source>
</evidence>
<feature type="transmembrane region" description="Helical" evidence="7">
    <location>
        <begin position="102"/>
        <end position="119"/>
    </location>
</feature>
<comment type="caution">
    <text evidence="10">The sequence shown here is derived from an EMBL/GenBank/DDBJ whole genome shotgun (WGS) entry which is preliminary data.</text>
</comment>
<dbReference type="Pfam" id="PF12805">
    <property type="entry name" value="FUSC-like"/>
    <property type="match status" value="1"/>
</dbReference>
<feature type="domain" description="Integral membrane protein YccS N-terminal" evidence="8">
    <location>
        <begin position="105"/>
        <end position="377"/>
    </location>
</feature>
<feature type="transmembrane region" description="Helical" evidence="7">
    <location>
        <begin position="461"/>
        <end position="479"/>
    </location>
</feature>
<evidence type="ECO:0000259" key="8">
    <source>
        <dbReference type="Pfam" id="PF12805"/>
    </source>
</evidence>
<evidence type="ECO:0000256" key="2">
    <source>
        <dbReference type="ARBA" id="ARBA00022475"/>
    </source>
</evidence>
<evidence type="ECO:0000313" key="10">
    <source>
        <dbReference type="EMBL" id="TDO05039.1"/>
    </source>
</evidence>
<feature type="transmembrane region" description="Helical" evidence="7">
    <location>
        <begin position="174"/>
        <end position="198"/>
    </location>
</feature>
<dbReference type="InterPro" id="IPR010020">
    <property type="entry name" value="Integral_membrane_YCCS_YHJK"/>
</dbReference>
<protein>
    <submittedName>
        <fullName evidence="10">Putative membrane protein (TIGR01666 family)</fullName>
    </submittedName>
</protein>
<evidence type="ECO:0000313" key="11">
    <source>
        <dbReference type="Proteomes" id="UP000294848"/>
    </source>
</evidence>
<dbReference type="Proteomes" id="UP000294848">
    <property type="component" value="Unassembled WGS sequence"/>
</dbReference>
<dbReference type="PANTHER" id="PTHR30509:SF8">
    <property type="entry name" value="INNER MEMBRANE PROTEIN YCCS"/>
    <property type="match status" value="1"/>
</dbReference>
<feature type="transmembrane region" description="Helical" evidence="7">
    <location>
        <begin position="507"/>
        <end position="525"/>
    </location>
</feature>
<sequence length="742" mass="83302">MPNYLLLLLFQTKRNAGKMIKENQQTTGKLMQFLGQQAWFEPVRRKFWANPDLLMASKATLAIALLAIPFVWAGQSFMAVTLALGALAGALSETDDHPKGRIKSLALKVISFGISSLAVELLRPYPILLGVGLAISTIVFLLIGGLSERYRGVTFGALLVGIYAMLGTEISPAWYWQPILLSGGALFYGLLSLALLFLHPYRLLEEQLARGFIALSDYLNVKASLFPSDEKLQEKIRNQLAIQNVQLVGALDRIKEVLNSYGDSLKDDTPLKPYLRYFMLLQSLHERAASSHERYDLLSSDPANLELLEGIGQTLQQLAMATKQFANSLLTGVPYRHPVSLGWTVNVLNDQLAKSKTDESQPLALLVTNLTRSHRSLLNLREDLQRNLAPRLEKDERNLIQRLKDQLNWNHPRFRHAIRLSLCFLIGFTISESFEVVKGEWIILTSLFVCQPSYSETRRRLFQRILGTLSGVVSGVLIVQILPTVPGQLLLLLAAAFAFFLWLRKKYAVSVIFITIFVLSAFNLIANKGVALMLPRVIDTLIGSALAILTVRLLWPDWQHKRLPGLLANALTKNTAYFQAIVTEYAQGSTDDDLQYRIARREAHRADNALVLAWQDMQVEPRQHQQFQKQAFALTYLNHALLSYLSAFGAHRQQQVSTNQALLDLAKETLQTLQKAEPSQLAPNTEEHKHVVNLLQAIRERILSSEQGVTRQQFTLLYNIADVTAQMLELANLLPQKASGEV</sequence>
<organism evidence="10 11">
    <name type="scientific">Sunxiuqinia elliptica</name>
    <dbReference type="NCBI Taxonomy" id="655355"/>
    <lineage>
        <taxon>Bacteria</taxon>
        <taxon>Pseudomonadati</taxon>
        <taxon>Bacteroidota</taxon>
        <taxon>Bacteroidia</taxon>
        <taxon>Marinilabiliales</taxon>
        <taxon>Prolixibacteraceae</taxon>
        <taxon>Sunxiuqinia</taxon>
    </lineage>
</organism>
<keyword evidence="4 7" id="KW-1133">Transmembrane helix</keyword>
<feature type="transmembrane region" description="Helical" evidence="7">
    <location>
        <begin position="125"/>
        <end position="143"/>
    </location>
</feature>
<keyword evidence="3 7" id="KW-0812">Transmembrane</keyword>
<feature type="transmembrane region" description="Helical" evidence="7">
    <location>
        <begin position="150"/>
        <end position="168"/>
    </location>
</feature>
<keyword evidence="5 7" id="KW-0472">Membrane</keyword>
<dbReference type="InterPro" id="IPR049453">
    <property type="entry name" value="Memb_transporter_dom"/>
</dbReference>
<dbReference type="EMBL" id="SNWI01000001">
    <property type="protein sequence ID" value="TDO05039.1"/>
    <property type="molecule type" value="Genomic_DNA"/>
</dbReference>
<comment type="similarity">
    <text evidence="6">Belongs to the YccS/YhfK family.</text>
</comment>
<evidence type="ECO:0000256" key="6">
    <source>
        <dbReference type="ARBA" id="ARBA00043993"/>
    </source>
</evidence>
<feature type="transmembrane region" description="Helical" evidence="7">
    <location>
        <begin position="537"/>
        <end position="555"/>
    </location>
</feature>
<feature type="domain" description="Integral membrane bound transporter" evidence="9">
    <location>
        <begin position="428"/>
        <end position="549"/>
    </location>
</feature>
<accession>A0A4V3BZ39</accession>
<dbReference type="PANTHER" id="PTHR30509">
    <property type="entry name" value="P-HYDROXYBENZOIC ACID EFFLUX PUMP SUBUNIT-RELATED"/>
    <property type="match status" value="1"/>
</dbReference>
<evidence type="ECO:0000256" key="1">
    <source>
        <dbReference type="ARBA" id="ARBA00004651"/>
    </source>
</evidence>